<accession>A0A9N9Q1F7</accession>
<reference evidence="1" key="1">
    <citation type="submission" date="2021-07" db="EMBL/GenBank/DDBJ databases">
        <authorList>
            <person name="Durling M."/>
        </authorList>
    </citation>
    <scope>NUCLEOTIDE SEQUENCE</scope>
</reference>
<proteinExistence type="predicted"/>
<evidence type="ECO:0000313" key="2">
    <source>
        <dbReference type="Proteomes" id="UP000701801"/>
    </source>
</evidence>
<evidence type="ECO:0000313" key="1">
    <source>
        <dbReference type="EMBL" id="CAG8971639.1"/>
    </source>
</evidence>
<gene>
    <name evidence="1" type="ORF">HYALB_00003107</name>
</gene>
<dbReference type="Proteomes" id="UP000701801">
    <property type="component" value="Unassembled WGS sequence"/>
</dbReference>
<name>A0A9N9Q1F7_9HELO</name>
<dbReference type="EMBL" id="CAJVRM010000026">
    <property type="protein sequence ID" value="CAG8971639.1"/>
    <property type="molecule type" value="Genomic_DNA"/>
</dbReference>
<organism evidence="1 2">
    <name type="scientific">Hymenoscyphus albidus</name>
    <dbReference type="NCBI Taxonomy" id="595503"/>
    <lineage>
        <taxon>Eukaryota</taxon>
        <taxon>Fungi</taxon>
        <taxon>Dikarya</taxon>
        <taxon>Ascomycota</taxon>
        <taxon>Pezizomycotina</taxon>
        <taxon>Leotiomycetes</taxon>
        <taxon>Helotiales</taxon>
        <taxon>Helotiaceae</taxon>
        <taxon>Hymenoscyphus</taxon>
    </lineage>
</organism>
<keyword evidence="2" id="KW-1185">Reference proteome</keyword>
<sequence>MEQEKARCIFAFAQNLQVGVTKSSLTGEGTKNIATANTSNSKKMFRRRRKMGRGDLESLGNTFDMQDTVNDTGAKAHVSGEDIRLVRLKQINSENGRETPNTHSRAKWVQIIYKYSGSFMFKEISRGH</sequence>
<dbReference type="AlphaFoldDB" id="A0A9N9Q1F7"/>
<comment type="caution">
    <text evidence="1">The sequence shown here is derived from an EMBL/GenBank/DDBJ whole genome shotgun (WGS) entry which is preliminary data.</text>
</comment>
<protein>
    <submittedName>
        <fullName evidence="1">Uncharacterized protein</fullName>
    </submittedName>
</protein>